<sequence>MLQFSRETFDTTVLLFLFFSQEPAPFSSNLIDMKESEGIYSFGFVIILKTFSFIYYLKLRFDYDYVKLTAKLYWFYYSLELKTIMSLLCIQLHVSVNCS</sequence>
<gene>
    <name evidence="2" type="ORF">PanWU01x14_247520</name>
</gene>
<reference evidence="3" key="1">
    <citation type="submission" date="2016-06" db="EMBL/GenBank/DDBJ databases">
        <title>Parallel loss of symbiosis genes in relatives of nitrogen-fixing non-legume Parasponia.</title>
        <authorList>
            <person name="Van Velzen R."/>
            <person name="Holmer R."/>
            <person name="Bu F."/>
            <person name="Rutten L."/>
            <person name="Van Zeijl A."/>
            <person name="Liu W."/>
            <person name="Santuari L."/>
            <person name="Cao Q."/>
            <person name="Sharma T."/>
            <person name="Shen D."/>
            <person name="Roswanjaya Y."/>
            <person name="Wardhani T."/>
            <person name="Kalhor M.S."/>
            <person name="Jansen J."/>
            <person name="Van den Hoogen J."/>
            <person name="Gungor B."/>
            <person name="Hartog M."/>
            <person name="Hontelez J."/>
            <person name="Verver J."/>
            <person name="Yang W.-C."/>
            <person name="Schijlen E."/>
            <person name="Repin R."/>
            <person name="Schilthuizen M."/>
            <person name="Schranz E."/>
            <person name="Heidstra R."/>
            <person name="Miyata K."/>
            <person name="Fedorova E."/>
            <person name="Kohlen W."/>
            <person name="Bisseling T."/>
            <person name="Smit S."/>
            <person name="Geurts R."/>
        </authorList>
    </citation>
    <scope>NUCLEOTIDE SEQUENCE [LARGE SCALE GENOMIC DNA]</scope>
    <source>
        <strain evidence="3">cv. WU1-14</strain>
    </source>
</reference>
<accession>A0A2P5BDZ3</accession>
<comment type="caution">
    <text evidence="2">The sequence shown here is derived from an EMBL/GenBank/DDBJ whole genome shotgun (WGS) entry which is preliminary data.</text>
</comment>
<evidence type="ECO:0000256" key="1">
    <source>
        <dbReference type="SAM" id="Phobius"/>
    </source>
</evidence>
<feature type="transmembrane region" description="Helical" evidence="1">
    <location>
        <begin position="39"/>
        <end position="57"/>
    </location>
</feature>
<dbReference type="Proteomes" id="UP000237105">
    <property type="component" value="Unassembled WGS sequence"/>
</dbReference>
<organism evidence="2 3">
    <name type="scientific">Parasponia andersonii</name>
    <name type="common">Sponia andersonii</name>
    <dbReference type="NCBI Taxonomy" id="3476"/>
    <lineage>
        <taxon>Eukaryota</taxon>
        <taxon>Viridiplantae</taxon>
        <taxon>Streptophyta</taxon>
        <taxon>Embryophyta</taxon>
        <taxon>Tracheophyta</taxon>
        <taxon>Spermatophyta</taxon>
        <taxon>Magnoliopsida</taxon>
        <taxon>eudicotyledons</taxon>
        <taxon>Gunneridae</taxon>
        <taxon>Pentapetalae</taxon>
        <taxon>rosids</taxon>
        <taxon>fabids</taxon>
        <taxon>Rosales</taxon>
        <taxon>Cannabaceae</taxon>
        <taxon>Parasponia</taxon>
    </lineage>
</organism>
<keyword evidence="1" id="KW-1133">Transmembrane helix</keyword>
<evidence type="ECO:0000313" key="3">
    <source>
        <dbReference type="Proteomes" id="UP000237105"/>
    </source>
</evidence>
<keyword evidence="3" id="KW-1185">Reference proteome</keyword>
<dbReference type="EMBL" id="JXTB01000301">
    <property type="protein sequence ID" value="PON47007.1"/>
    <property type="molecule type" value="Genomic_DNA"/>
</dbReference>
<evidence type="ECO:0000313" key="2">
    <source>
        <dbReference type="EMBL" id="PON47007.1"/>
    </source>
</evidence>
<feature type="non-terminal residue" evidence="2">
    <location>
        <position position="99"/>
    </location>
</feature>
<dbReference type="OrthoDB" id="10429010at2759"/>
<proteinExistence type="predicted"/>
<keyword evidence="1" id="KW-0812">Transmembrane</keyword>
<dbReference type="AlphaFoldDB" id="A0A2P5BDZ3"/>
<name>A0A2P5BDZ3_PARAD</name>
<protein>
    <submittedName>
        <fullName evidence="2">Uncharacterized protein</fullName>
    </submittedName>
</protein>
<keyword evidence="1" id="KW-0472">Membrane</keyword>